<sequence>MVSVRYSVLVSLRRDRQATNRVASSVYMVIIGNSLDYYEEASDISFHSWMKELLLDGGLIFLHERLEMWVIEGRKQHVLRGFKVVVDGKDMVKDVVGTILLVECIALNNHQEKLREAARRTGGMKSHSPWGTAKNPVKFRIPTADNLVPIRLDIEIDGQRFRDAFIWNPSDADSEIVVFAKRTVKDLKLPPAFVTQIAQSIQTQLSEFRSYEGQDMYTGEKVVPIKLDLRVNHTLIKDHFLWDLNNFESDPEDLIGTLEIHPTLRVLAKTWALKILKLDLPLRLPSENNFMRINKKGRRGFEHIQASKASGNAVDLFKLFGNKSSVVRKRKEWDVYEPIVDLLSNEEVDALEAKEERNTR</sequence>
<evidence type="ECO:0000256" key="3">
    <source>
        <dbReference type="ARBA" id="ARBA00023015"/>
    </source>
</evidence>
<gene>
    <name evidence="6" type="ORF">Sango_0941800</name>
</gene>
<keyword evidence="5" id="KW-0539">Nucleus</keyword>
<dbReference type="GO" id="GO:0000228">
    <property type="term" value="C:nuclear chromosome"/>
    <property type="evidence" value="ECO:0007669"/>
    <property type="project" value="InterPro"/>
</dbReference>
<dbReference type="EMBL" id="JACGWL010000005">
    <property type="protein sequence ID" value="KAK4402011.1"/>
    <property type="molecule type" value="Genomic_DNA"/>
</dbReference>
<protein>
    <submittedName>
        <fullName evidence="6">Chromatin structure-remodeling complex protein BSH</fullName>
    </submittedName>
</protein>
<dbReference type="Pfam" id="PF04855">
    <property type="entry name" value="SNF5"/>
    <property type="match status" value="1"/>
</dbReference>
<comment type="caution">
    <text evidence="6">The sequence shown here is derived from an EMBL/GenBank/DDBJ whole genome shotgun (WGS) entry which is preliminary data.</text>
</comment>
<dbReference type="PANTHER" id="PTHR10019">
    <property type="entry name" value="SNF5"/>
    <property type="match status" value="1"/>
</dbReference>
<dbReference type="AlphaFoldDB" id="A0AAE1WZ10"/>
<accession>A0AAE1WZ10</accession>
<evidence type="ECO:0000256" key="1">
    <source>
        <dbReference type="ARBA" id="ARBA00004123"/>
    </source>
</evidence>
<evidence type="ECO:0000313" key="7">
    <source>
        <dbReference type="Proteomes" id="UP001289374"/>
    </source>
</evidence>
<reference evidence="6" key="2">
    <citation type="journal article" date="2024" name="Plant">
        <title>Genomic evolution and insights into agronomic trait innovations of Sesamum species.</title>
        <authorList>
            <person name="Miao H."/>
            <person name="Wang L."/>
            <person name="Qu L."/>
            <person name="Liu H."/>
            <person name="Sun Y."/>
            <person name="Le M."/>
            <person name="Wang Q."/>
            <person name="Wei S."/>
            <person name="Zheng Y."/>
            <person name="Lin W."/>
            <person name="Duan Y."/>
            <person name="Cao H."/>
            <person name="Xiong S."/>
            <person name="Wang X."/>
            <person name="Wei L."/>
            <person name="Li C."/>
            <person name="Ma Q."/>
            <person name="Ju M."/>
            <person name="Zhao R."/>
            <person name="Li G."/>
            <person name="Mu C."/>
            <person name="Tian Q."/>
            <person name="Mei H."/>
            <person name="Zhang T."/>
            <person name="Gao T."/>
            <person name="Zhang H."/>
        </authorList>
    </citation>
    <scope>NUCLEOTIDE SEQUENCE</scope>
    <source>
        <strain evidence="6">K16</strain>
    </source>
</reference>
<keyword evidence="4" id="KW-0804">Transcription</keyword>
<keyword evidence="3" id="KW-0805">Transcription regulation</keyword>
<comment type="subcellular location">
    <subcellularLocation>
        <location evidence="1">Nucleus</location>
    </subcellularLocation>
</comment>
<dbReference type="GO" id="GO:0006338">
    <property type="term" value="P:chromatin remodeling"/>
    <property type="evidence" value="ECO:0007669"/>
    <property type="project" value="InterPro"/>
</dbReference>
<name>A0AAE1WZ10_9LAMI</name>
<evidence type="ECO:0000256" key="4">
    <source>
        <dbReference type="ARBA" id="ARBA00023163"/>
    </source>
</evidence>
<reference evidence="6" key="1">
    <citation type="submission" date="2020-06" db="EMBL/GenBank/DDBJ databases">
        <authorList>
            <person name="Li T."/>
            <person name="Hu X."/>
            <person name="Zhang T."/>
            <person name="Song X."/>
            <person name="Zhang H."/>
            <person name="Dai N."/>
            <person name="Sheng W."/>
            <person name="Hou X."/>
            <person name="Wei L."/>
        </authorList>
    </citation>
    <scope>NUCLEOTIDE SEQUENCE</scope>
    <source>
        <strain evidence="6">K16</strain>
        <tissue evidence="6">Leaf</tissue>
    </source>
</reference>
<dbReference type="InterPro" id="IPR006939">
    <property type="entry name" value="SNF5"/>
</dbReference>
<organism evidence="6 7">
    <name type="scientific">Sesamum angolense</name>
    <dbReference type="NCBI Taxonomy" id="2727404"/>
    <lineage>
        <taxon>Eukaryota</taxon>
        <taxon>Viridiplantae</taxon>
        <taxon>Streptophyta</taxon>
        <taxon>Embryophyta</taxon>
        <taxon>Tracheophyta</taxon>
        <taxon>Spermatophyta</taxon>
        <taxon>Magnoliopsida</taxon>
        <taxon>eudicotyledons</taxon>
        <taxon>Gunneridae</taxon>
        <taxon>Pentapetalae</taxon>
        <taxon>asterids</taxon>
        <taxon>lamiids</taxon>
        <taxon>Lamiales</taxon>
        <taxon>Pedaliaceae</taxon>
        <taxon>Sesamum</taxon>
    </lineage>
</organism>
<proteinExistence type="inferred from homology"/>
<comment type="similarity">
    <text evidence="2">Belongs to the SNF5 family.</text>
</comment>
<evidence type="ECO:0000256" key="2">
    <source>
        <dbReference type="ARBA" id="ARBA00010239"/>
    </source>
</evidence>
<evidence type="ECO:0000313" key="6">
    <source>
        <dbReference type="EMBL" id="KAK4402011.1"/>
    </source>
</evidence>
<evidence type="ECO:0000256" key="5">
    <source>
        <dbReference type="ARBA" id="ARBA00023242"/>
    </source>
</evidence>
<dbReference type="Proteomes" id="UP001289374">
    <property type="component" value="Unassembled WGS sequence"/>
</dbReference>
<keyword evidence="7" id="KW-1185">Reference proteome</keyword>